<dbReference type="InterPro" id="IPR023298">
    <property type="entry name" value="ATPase_P-typ_TM_dom_sf"/>
</dbReference>
<evidence type="ECO:0000313" key="2">
    <source>
        <dbReference type="EMBL" id="AEM68573.1"/>
    </source>
</evidence>
<keyword evidence="1" id="KW-0472">Membrane</keyword>
<keyword evidence="1" id="KW-0812">Transmembrane</keyword>
<dbReference type="SUPFAM" id="SSF81665">
    <property type="entry name" value="Calcium ATPase, transmembrane domain M"/>
    <property type="match status" value="1"/>
</dbReference>
<name>A0A7U3ZSA1_MYCPK</name>
<dbReference type="AlphaFoldDB" id="A0A7U3ZSA1"/>
<dbReference type="Proteomes" id="UP000008907">
    <property type="component" value="Chromosome"/>
</dbReference>
<feature type="transmembrane region" description="Helical" evidence="1">
    <location>
        <begin position="413"/>
        <end position="432"/>
    </location>
</feature>
<gene>
    <name evidence="2" type="ordered locus">MPUT_0177</name>
</gene>
<feature type="transmembrane region" description="Helical" evidence="1">
    <location>
        <begin position="114"/>
        <end position="138"/>
    </location>
</feature>
<reference evidence="2 3" key="1">
    <citation type="journal article" date="2011" name="J. Bacteriol.">
        <title>Genome Sequence of Mycoplasma putrefaciens Type Strain KS1.</title>
        <authorList>
            <person name="Calcutt M.J."/>
            <person name="Foecking M.F."/>
        </authorList>
    </citation>
    <scope>NUCLEOTIDE SEQUENCE [LARGE SCALE GENOMIC DNA]</scope>
    <source>
        <strain evidence="3">ATCC 15718 / NCTC 10155 / C30 KS-1 / KS-1</strain>
    </source>
</reference>
<proteinExistence type="predicted"/>
<evidence type="ECO:0000256" key="1">
    <source>
        <dbReference type="SAM" id="Phobius"/>
    </source>
</evidence>
<feature type="transmembrane region" description="Helical" evidence="1">
    <location>
        <begin position="380"/>
        <end position="401"/>
    </location>
</feature>
<feature type="transmembrane region" description="Helical" evidence="1">
    <location>
        <begin position="298"/>
        <end position="320"/>
    </location>
</feature>
<protein>
    <submittedName>
        <fullName evidence="2">Uncharacterized protein</fullName>
    </submittedName>
</protein>
<keyword evidence="1" id="KW-1133">Transmembrane helix</keyword>
<accession>A0A7U3ZSA1</accession>
<evidence type="ECO:0000313" key="3">
    <source>
        <dbReference type="Proteomes" id="UP000008907"/>
    </source>
</evidence>
<sequence>MRKTVKLTILLLAVSVIYFGYSAWIDSVAIYAIRGEKPSEIGGGTFWSSMTSSPAWINNWIKILVEKLEIVMPKNEELIKKVNNFNASTSWADWTMAIKASGYRLTGFMAPDSLLYTLLSPFKFILVGGVFAMFIPLIKQLLFNTALGIRSYIKNRDMNVLFNYKKTIAYVEDLKTKLEENDFEGVKACYSSYASLAFKPIFLTNLMNDIYKRLIKFGDISVFASGCQTVLESIEEMYTKEKRRAMNNGRGDEMFYDIKRGFEYSSYSSKYFVKYYESIAKNTQDLGWRIFSIEISRFPLFLLISALPAAIICGVISTVLLRSLPTDISSSISTLITVGSFIIPWAIFGIVSHAIYIFVKTDYKNSKRILIKPAITYYSLLFLAFITATAGFVGIAEVGNIAEPFTAVLMTKWFGALAYLVLTTCLVMYILATLVDNYRKGRSLKLNVIINNIVLPAIIWVVTTGANFLAIFGSRIINESTANWISIVNIAIMVVFWIYLFTVQFLANNLITNKTAELLSKTKIIESVKPKARKKQKQQTN</sequence>
<dbReference type="RefSeq" id="WP_014034929.1">
    <property type="nucleotide sequence ID" value="NC_015946.1"/>
</dbReference>
<dbReference type="KEGG" id="mpf:MPUT_0177"/>
<feature type="transmembrane region" description="Helical" evidence="1">
    <location>
        <begin position="453"/>
        <end position="472"/>
    </location>
</feature>
<organism evidence="2 3">
    <name type="scientific">Mycoplasma putrefaciens (strain ATCC 15718 / NCTC 10155 / C30 KS-1 / KS-1)</name>
    <dbReference type="NCBI Taxonomy" id="743965"/>
    <lineage>
        <taxon>Bacteria</taxon>
        <taxon>Bacillati</taxon>
        <taxon>Mycoplasmatota</taxon>
        <taxon>Mollicutes</taxon>
        <taxon>Mycoplasmataceae</taxon>
        <taxon>Mycoplasma</taxon>
    </lineage>
</organism>
<feature type="transmembrane region" description="Helical" evidence="1">
    <location>
        <begin position="332"/>
        <end position="359"/>
    </location>
</feature>
<feature type="transmembrane region" description="Helical" evidence="1">
    <location>
        <begin position="7"/>
        <end position="33"/>
    </location>
</feature>
<dbReference type="EMBL" id="CP003021">
    <property type="protein sequence ID" value="AEM68573.1"/>
    <property type="molecule type" value="Genomic_DNA"/>
</dbReference>
<feature type="transmembrane region" description="Helical" evidence="1">
    <location>
        <begin position="484"/>
        <end position="507"/>
    </location>
</feature>